<gene>
    <name evidence="2" type="ORF">PSDVSF_27910</name>
</gene>
<evidence type="ECO:0000256" key="1">
    <source>
        <dbReference type="ARBA" id="ARBA00022785"/>
    </source>
</evidence>
<dbReference type="InterPro" id="IPR049676">
    <property type="entry name" value="QatC"/>
</dbReference>
<evidence type="ECO:0000313" key="3">
    <source>
        <dbReference type="Proteomes" id="UP001053296"/>
    </source>
</evidence>
<dbReference type="EMBL" id="AP024485">
    <property type="protein sequence ID" value="BCS89549.1"/>
    <property type="molecule type" value="Genomic_DNA"/>
</dbReference>
<dbReference type="InterPro" id="IPR014729">
    <property type="entry name" value="Rossmann-like_a/b/a_fold"/>
</dbReference>
<proteinExistence type="predicted"/>
<dbReference type="RefSeq" id="WP_229591518.1">
    <property type="nucleotide sequence ID" value="NZ_AP024485.1"/>
</dbReference>
<dbReference type="NCBIfam" id="NF041925">
    <property type="entry name" value="QatC"/>
    <property type="match status" value="1"/>
</dbReference>
<reference evidence="2" key="1">
    <citation type="journal article" date="2022" name="Arch. Microbiol.">
        <title>Pseudodesulfovibrio sediminis sp. nov., a mesophilic and neutrophilic sulfate-reducing bacterium isolated from sediment of a brackish lake.</title>
        <authorList>
            <person name="Takahashi A."/>
            <person name="Kojima H."/>
            <person name="Watanabe M."/>
            <person name="Fukui M."/>
        </authorList>
    </citation>
    <scope>NUCLEOTIDE SEQUENCE</scope>
    <source>
        <strain evidence="2">SF6</strain>
    </source>
</reference>
<keyword evidence="1" id="KW-0671">Queuosine biosynthesis</keyword>
<evidence type="ECO:0008006" key="4">
    <source>
        <dbReference type="Google" id="ProtNLM"/>
    </source>
</evidence>
<dbReference type="SUPFAM" id="SSF52402">
    <property type="entry name" value="Adenine nucleotide alpha hydrolases-like"/>
    <property type="match status" value="1"/>
</dbReference>
<organism evidence="2 3">
    <name type="scientific">Pseudodesulfovibrio sediminis</name>
    <dbReference type="NCBI Taxonomy" id="2810563"/>
    <lineage>
        <taxon>Bacteria</taxon>
        <taxon>Pseudomonadati</taxon>
        <taxon>Thermodesulfobacteriota</taxon>
        <taxon>Desulfovibrionia</taxon>
        <taxon>Desulfovibrionales</taxon>
        <taxon>Desulfovibrionaceae</taxon>
    </lineage>
</organism>
<dbReference type="Pfam" id="PF06508">
    <property type="entry name" value="QueC"/>
    <property type="match status" value="1"/>
</dbReference>
<dbReference type="Proteomes" id="UP001053296">
    <property type="component" value="Chromosome"/>
</dbReference>
<keyword evidence="3" id="KW-1185">Reference proteome</keyword>
<dbReference type="Gene3D" id="3.40.50.620">
    <property type="entry name" value="HUPs"/>
    <property type="match status" value="1"/>
</dbReference>
<name>A0ABM7P926_9BACT</name>
<protein>
    <recommendedName>
        <fullName evidence="4">DNA-binding protein</fullName>
    </recommendedName>
</protein>
<accession>A0ABM7P926</accession>
<dbReference type="InterPro" id="IPR018317">
    <property type="entry name" value="QueC"/>
</dbReference>
<sequence>MKVFCTPNVALNEKSSRQINTIGVNLFQQNSEHTAGLGSRLIPAVKKWHYQPTQTAWDFLSISLAVIAADTFVKRDAAAEGWTREIELIVAVYDPTPWQKTIESLEQTLRFLSGDQWRISIIGEGEPVPTVKKPQLITEDCACLFSGGLDSLIGSIDLISSGKSPALVSHAYPKDREKQVALASKVIPANLSHFIENIHPRWNGDNETSMRARSMLFLGMGILVASGLDANNRTLYIPENGFISLNIPLTTRRIASLSTKTTHPFFISSLQRIIEEAGIPVSIQNPYGFKTKGEMLAECSDQNILIAEGARSVSCGKWKRKNCQCGKCIPCIIRRAAYKAAGIEDQTKYLHPDLRRTQAYSVHSELDDLKSVQFAIAKSREANIKRMVLRSAPLRFSEVIQNSYVDVFKRGLEEIDNFIP</sequence>
<evidence type="ECO:0000313" key="2">
    <source>
        <dbReference type="EMBL" id="BCS89549.1"/>
    </source>
</evidence>